<evidence type="ECO:0000256" key="2">
    <source>
        <dbReference type="PIRSR" id="PIRSR005211-1"/>
    </source>
</evidence>
<evidence type="ECO:0000313" key="7">
    <source>
        <dbReference type="Proteomes" id="UP000472839"/>
    </source>
</evidence>
<keyword evidence="4" id="KW-0378">Hydrolase</keyword>
<reference evidence="6 7" key="1">
    <citation type="submission" date="2019-10" db="EMBL/GenBank/DDBJ databases">
        <title>Poseidonibacter ostreae sp. nov., isolated from the gut of the Ostrea denselamellosa.</title>
        <authorList>
            <person name="Choi A."/>
        </authorList>
    </citation>
    <scope>NUCLEOTIDE SEQUENCE [LARGE SCALE GENOMIC DNA]</scope>
    <source>
        <strain evidence="4 7">SJOD-M-33</strain>
        <strain evidence="5 6">SJOD-M-5</strain>
    </source>
</reference>
<feature type="active site" description="Charge relay system" evidence="2">
    <location>
        <position position="300"/>
    </location>
</feature>
<dbReference type="AlphaFoldDB" id="A0A6L4WQH5"/>
<feature type="domain" description="AB hydrolase-1" evidence="3">
    <location>
        <begin position="64"/>
        <end position="306"/>
    </location>
</feature>
<proteinExistence type="inferred from homology"/>
<gene>
    <name evidence="5" type="ORF">GBG18_10045</name>
    <name evidence="4" type="ORF">GBG19_11575</name>
</gene>
<dbReference type="Proteomes" id="UP000461010">
    <property type="component" value="Unassembled WGS sequence"/>
</dbReference>
<dbReference type="SUPFAM" id="SSF53474">
    <property type="entry name" value="alpha/beta-Hydrolases"/>
    <property type="match status" value="1"/>
</dbReference>
<dbReference type="InterPro" id="IPR050960">
    <property type="entry name" value="AB_hydrolase_4_sf"/>
</dbReference>
<feature type="active site" description="Charge relay system" evidence="2">
    <location>
        <position position="272"/>
    </location>
</feature>
<dbReference type="EMBL" id="WFKJ01000030">
    <property type="protein sequence ID" value="KAB7889924.1"/>
    <property type="molecule type" value="Genomic_DNA"/>
</dbReference>
<comment type="caution">
    <text evidence="4">The sequence shown here is derived from an EMBL/GenBank/DDBJ whole genome shotgun (WGS) entry which is preliminary data.</text>
</comment>
<dbReference type="PANTHER" id="PTHR10794">
    <property type="entry name" value="ABHYDROLASE DOMAIN-CONTAINING PROTEIN"/>
    <property type="match status" value="1"/>
</dbReference>
<evidence type="ECO:0000256" key="1">
    <source>
        <dbReference type="ARBA" id="ARBA00010884"/>
    </source>
</evidence>
<dbReference type="GO" id="GO:0034338">
    <property type="term" value="F:short-chain carboxylesterase activity"/>
    <property type="evidence" value="ECO:0007669"/>
    <property type="project" value="TreeGrafter"/>
</dbReference>
<keyword evidence="6" id="KW-1185">Reference proteome</keyword>
<evidence type="ECO:0000313" key="4">
    <source>
        <dbReference type="EMBL" id="KAB7886871.1"/>
    </source>
</evidence>
<dbReference type="RefSeq" id="WP_152190739.1">
    <property type="nucleotide sequence ID" value="NZ_WFKI01000085.1"/>
</dbReference>
<evidence type="ECO:0000313" key="6">
    <source>
        <dbReference type="Proteomes" id="UP000461010"/>
    </source>
</evidence>
<evidence type="ECO:0000313" key="5">
    <source>
        <dbReference type="EMBL" id="KAB7889924.1"/>
    </source>
</evidence>
<comment type="similarity">
    <text evidence="1">Belongs to the AB hydrolase superfamily. AB hydrolase 4 family.</text>
</comment>
<accession>A0A6L4WQH5</accession>
<name>A0A6L4WQH5_9BACT</name>
<dbReference type="InterPro" id="IPR029058">
    <property type="entry name" value="AB_hydrolase_fold"/>
</dbReference>
<dbReference type="Proteomes" id="UP000472839">
    <property type="component" value="Unassembled WGS sequence"/>
</dbReference>
<dbReference type="PIRSF" id="PIRSF005211">
    <property type="entry name" value="Ab_hydro_YheT"/>
    <property type="match status" value="1"/>
</dbReference>
<feature type="active site" description="Charge relay system" evidence="2">
    <location>
        <position position="143"/>
    </location>
</feature>
<evidence type="ECO:0000259" key="3">
    <source>
        <dbReference type="Pfam" id="PF00561"/>
    </source>
</evidence>
<dbReference type="PANTHER" id="PTHR10794:SF94">
    <property type="entry name" value="ESTERASE YHET-RELATED"/>
    <property type="match status" value="1"/>
</dbReference>
<protein>
    <submittedName>
        <fullName evidence="4">Hydrolase</fullName>
    </submittedName>
</protein>
<sequence length="327" mass="38383">MNNIKTTIGFTPAYGLKNRHLQTVYSSFFRKDMNLDYEIEEFTLKDKDFVECYWLNKNKANKNIFVIFHGLEGSFLSPYIQGIMKALKDKNQAVVLMHFRSCGPKVNRKAKTYHSGDTSDAIEYLKYLNKKYENAKFFTIGYSIGANMLLKLLGKDFIDNFIEKSVCVSAPLDLSICAKVLNSGFAKLYEKHLLQLLKKTLIKKYERHDYKKLLNLTKKRVEKISTIKEFDDLYTSKINDFESAENYYKLNSSKQFLKNIRINTLLIYALDDPFMNKDILPLKEELSNNCTFELYENGGHLGFIEGSIFNPKYMLERRIIEYFKEYY</sequence>
<dbReference type="GO" id="GO:0047372">
    <property type="term" value="F:monoacylglycerol lipase activity"/>
    <property type="evidence" value="ECO:0007669"/>
    <property type="project" value="TreeGrafter"/>
</dbReference>
<dbReference type="Pfam" id="PF00561">
    <property type="entry name" value="Abhydrolase_1"/>
    <property type="match status" value="1"/>
</dbReference>
<dbReference type="InterPro" id="IPR012020">
    <property type="entry name" value="ABHD4"/>
</dbReference>
<dbReference type="Gene3D" id="3.40.50.1820">
    <property type="entry name" value="alpha/beta hydrolase"/>
    <property type="match status" value="1"/>
</dbReference>
<dbReference type="InterPro" id="IPR000073">
    <property type="entry name" value="AB_hydrolase_1"/>
</dbReference>
<dbReference type="NCBIfam" id="NF008218">
    <property type="entry name" value="PRK10985.1"/>
    <property type="match status" value="1"/>
</dbReference>
<organism evidence="4 7">
    <name type="scientific">Poseidonibacter ostreae</name>
    <dbReference type="NCBI Taxonomy" id="2654171"/>
    <lineage>
        <taxon>Bacteria</taxon>
        <taxon>Pseudomonadati</taxon>
        <taxon>Campylobacterota</taxon>
        <taxon>Epsilonproteobacteria</taxon>
        <taxon>Campylobacterales</taxon>
        <taxon>Arcobacteraceae</taxon>
        <taxon>Poseidonibacter</taxon>
    </lineage>
</organism>
<dbReference type="EMBL" id="WFKK01000037">
    <property type="protein sequence ID" value="KAB7886871.1"/>
    <property type="molecule type" value="Genomic_DNA"/>
</dbReference>